<keyword evidence="7" id="KW-0999">Mitochondrion inner membrane</keyword>
<dbReference type="OrthoDB" id="5516033at2759"/>
<name>A0A8H6YX87_9AGAR</name>
<evidence type="ECO:0000256" key="5">
    <source>
        <dbReference type="ARBA" id="ARBA00019222"/>
    </source>
</evidence>
<keyword evidence="6 12" id="KW-0812">Transmembrane</keyword>
<feature type="transmembrane region" description="Helical" evidence="12">
    <location>
        <begin position="24"/>
        <end position="44"/>
    </location>
</feature>
<dbReference type="Pfam" id="PF14138">
    <property type="entry name" value="COX16"/>
    <property type="match status" value="1"/>
</dbReference>
<dbReference type="GO" id="GO:0033617">
    <property type="term" value="P:mitochondrial respiratory chain complex IV assembly"/>
    <property type="evidence" value="ECO:0007669"/>
    <property type="project" value="TreeGrafter"/>
</dbReference>
<dbReference type="EMBL" id="JACAZI010000003">
    <property type="protein sequence ID" value="KAF7365510.1"/>
    <property type="molecule type" value="Genomic_DNA"/>
</dbReference>
<comment type="caution">
    <text evidence="13">The sequence shown here is derived from an EMBL/GenBank/DDBJ whole genome shotgun (WGS) entry which is preliminary data.</text>
</comment>
<comment type="function">
    <text evidence="1">Required for the assembly of the mitochondrial respiratory chain complex IV (CIV), also known as cytochrome c oxidase. May participate in merging the COX1 and COX2 assembly lines.</text>
</comment>
<dbReference type="PANTHER" id="PTHR17130">
    <property type="entry name" value="MITOCHONDRIAL OUTER MEMBRANE PROTEIN 25"/>
    <property type="match status" value="1"/>
</dbReference>
<evidence type="ECO:0000256" key="12">
    <source>
        <dbReference type="SAM" id="Phobius"/>
    </source>
</evidence>
<dbReference type="InterPro" id="IPR020164">
    <property type="entry name" value="Cyt_c_Oxase_assmbl_COX16"/>
</dbReference>
<keyword evidence="10 12" id="KW-0472">Membrane</keyword>
<dbReference type="PANTHER" id="PTHR17130:SF14">
    <property type="entry name" value="CYTOCHROME C OXIDASE ASSEMBLY PROTEIN COX16 HOMOLOG, MITOCHONDRIAL"/>
    <property type="match status" value="1"/>
</dbReference>
<evidence type="ECO:0000256" key="6">
    <source>
        <dbReference type="ARBA" id="ARBA00022692"/>
    </source>
</evidence>
<evidence type="ECO:0000256" key="1">
    <source>
        <dbReference type="ARBA" id="ARBA00002490"/>
    </source>
</evidence>
<evidence type="ECO:0000256" key="11">
    <source>
        <dbReference type="SAM" id="MobiDB-lite"/>
    </source>
</evidence>
<keyword evidence="9" id="KW-0496">Mitochondrion</keyword>
<evidence type="ECO:0000256" key="8">
    <source>
        <dbReference type="ARBA" id="ARBA00022989"/>
    </source>
</evidence>
<dbReference type="AlphaFoldDB" id="A0A8H6YX87"/>
<evidence type="ECO:0000313" key="14">
    <source>
        <dbReference type="Proteomes" id="UP000620124"/>
    </source>
</evidence>
<keyword evidence="8 12" id="KW-1133">Transmembrane helix</keyword>
<proteinExistence type="inferred from homology"/>
<evidence type="ECO:0000256" key="4">
    <source>
        <dbReference type="ARBA" id="ARBA00015368"/>
    </source>
</evidence>
<keyword evidence="14" id="KW-1185">Reference proteome</keyword>
<sequence length="129" mass="14706">MRPVLPSRPLNPSRLNTLVRKQPLFFGVPFIVLMVATSFGLAAITQTNFPSLDNGVFVEEPVLTQLKVTKEQELKLEHNRKKFDIREEYFRLSAKPDEDWDMKRVPRPKGTPEWGVPPPEPTPGAKDTP</sequence>
<protein>
    <recommendedName>
        <fullName evidence="4">Cytochrome c oxidase assembly protein COX16, mitochondrial</fullName>
    </recommendedName>
    <alternativeName>
        <fullName evidence="5">Cytochrome c oxidase assembly protein cox16, mitochondrial</fullName>
    </alternativeName>
</protein>
<gene>
    <name evidence="13" type="ORF">MVEN_00424100</name>
</gene>
<evidence type="ECO:0000256" key="9">
    <source>
        <dbReference type="ARBA" id="ARBA00023128"/>
    </source>
</evidence>
<organism evidence="13 14">
    <name type="scientific">Mycena venus</name>
    <dbReference type="NCBI Taxonomy" id="2733690"/>
    <lineage>
        <taxon>Eukaryota</taxon>
        <taxon>Fungi</taxon>
        <taxon>Dikarya</taxon>
        <taxon>Basidiomycota</taxon>
        <taxon>Agaricomycotina</taxon>
        <taxon>Agaricomycetes</taxon>
        <taxon>Agaricomycetidae</taxon>
        <taxon>Agaricales</taxon>
        <taxon>Marasmiineae</taxon>
        <taxon>Mycenaceae</taxon>
        <taxon>Mycena</taxon>
    </lineage>
</organism>
<comment type="subcellular location">
    <subcellularLocation>
        <location evidence="2">Mitochondrion inner membrane</location>
        <topology evidence="2">Single-pass membrane protein</topology>
    </subcellularLocation>
</comment>
<evidence type="ECO:0000313" key="13">
    <source>
        <dbReference type="EMBL" id="KAF7365510.1"/>
    </source>
</evidence>
<reference evidence="13" key="1">
    <citation type="submission" date="2020-05" db="EMBL/GenBank/DDBJ databases">
        <title>Mycena genomes resolve the evolution of fungal bioluminescence.</title>
        <authorList>
            <person name="Tsai I.J."/>
        </authorList>
    </citation>
    <scope>NUCLEOTIDE SEQUENCE</scope>
    <source>
        <strain evidence="13">CCC161011</strain>
    </source>
</reference>
<dbReference type="Proteomes" id="UP000620124">
    <property type="component" value="Unassembled WGS sequence"/>
</dbReference>
<evidence type="ECO:0000256" key="7">
    <source>
        <dbReference type="ARBA" id="ARBA00022792"/>
    </source>
</evidence>
<comment type="similarity">
    <text evidence="3">Belongs to the COX16 family.</text>
</comment>
<accession>A0A8H6YX87</accession>
<dbReference type="GO" id="GO:0005743">
    <property type="term" value="C:mitochondrial inner membrane"/>
    <property type="evidence" value="ECO:0007669"/>
    <property type="project" value="UniProtKB-SubCell"/>
</dbReference>
<evidence type="ECO:0000256" key="10">
    <source>
        <dbReference type="ARBA" id="ARBA00023136"/>
    </source>
</evidence>
<evidence type="ECO:0000256" key="3">
    <source>
        <dbReference type="ARBA" id="ARBA00008370"/>
    </source>
</evidence>
<feature type="region of interest" description="Disordered" evidence="11">
    <location>
        <begin position="100"/>
        <end position="129"/>
    </location>
</feature>
<evidence type="ECO:0000256" key="2">
    <source>
        <dbReference type="ARBA" id="ARBA00004434"/>
    </source>
</evidence>